<reference evidence="2" key="1">
    <citation type="journal article" date="2019" name="Sci. Rep.">
        <title>Draft genome of Tanacetum cinerariifolium, the natural source of mosquito coil.</title>
        <authorList>
            <person name="Yamashiro T."/>
            <person name="Shiraishi A."/>
            <person name="Satake H."/>
            <person name="Nakayama K."/>
        </authorList>
    </citation>
    <scope>NUCLEOTIDE SEQUENCE</scope>
</reference>
<protein>
    <submittedName>
        <fullName evidence="2">Transposase (Putative), gypsy type</fullName>
    </submittedName>
</protein>
<evidence type="ECO:0000256" key="1">
    <source>
        <dbReference type="SAM" id="MobiDB-lite"/>
    </source>
</evidence>
<name>A0A6L2JS78_TANCI</name>
<comment type="caution">
    <text evidence="2">The sequence shown here is derived from an EMBL/GenBank/DDBJ whole genome shotgun (WGS) entry which is preliminary data.</text>
</comment>
<proteinExistence type="predicted"/>
<gene>
    <name evidence="2" type="ORF">Tci_010442</name>
</gene>
<dbReference type="InterPro" id="IPR006912">
    <property type="entry name" value="Harbinger_derived_prot"/>
</dbReference>
<dbReference type="AlphaFoldDB" id="A0A6L2JS78"/>
<evidence type="ECO:0000313" key="2">
    <source>
        <dbReference type="EMBL" id="GEU38464.1"/>
    </source>
</evidence>
<feature type="region of interest" description="Disordered" evidence="1">
    <location>
        <begin position="984"/>
        <end position="1013"/>
    </location>
</feature>
<sequence length="1013" mass="111465">MLESIDSGANNDISVLDNTPLFNDLLDGIAIVALFVVNGVGFEKGYYQADGIYPQWETFVKSFLVANGEKHAFFKSWDEICNVRGSKDAKSNFERSKDYGTKKRILVFSETLWSIFGKNIKMKKNNLSRRGYKICDWVWDGLRSLVGLDLQAPFRLDLVLKEVTEMISCTNESKPLALPQGSAVIVIADVDYFPRAYLTVITSAFFESYLLAVLVDYTCPHLVAPCIYYAKDAPCEKFHIPPTVHPELPGHNSRIRNSPTGKIGVYTRPLDSLKYYNDHFFWVDASVFPLAVPWHNNKTLRKDPHPTPDELDANGCDYLADNPAPFRKLPEPFLCFVGISRYYDLDENCYPTFWAEMDLFAFINHAYPTKVRIGEREVGEREVPLLQLTRGGGDAAVADQVEEIGHAIQGEGVNIVCTEGEIQAIVAEKPKVQKRMRTSNGASGSNHPPKKLRKDHNTSGHAGASTGGKPFVAIQELSEQSTLNIEVGVTATATVPFVTSSVTPTPERGDGGPTDSVSAANLQTKRPSERIVISSDTPNDSSANAADDEVYIIVRAGPKPVHHTLFVDSTSVGEADPDVVGPSYPTDTELSTDSFYVSQDLDSETLHLAYVPKWNVTNDSALDDPGVCRSMIDHLAPPMLLSQLRGMDYDQLFVEFNVGAARQTCLSSKKERDAEIASLKARLSLEEVTAAEAIHLRGQVVVVEAVTAARVNELNGLKEQNVVLEGQELTNLQLSCDGLSIKAAFLESEKDKLIDQVSTLEVKALIDKVVRLDADLMGMALHLDDEFYPRYSTTVVGRRWILSHGLKIVVMKCLQSPEYLAALGWVIGRAIKKGMQGGLSIGIEHGKVERGLADVAAYNPSMEADYISAVNALYAVDFPLLAQLESHKDTSMAKIMGLLRLEGPATETLEASQLQPSPEQFMLPIHRLEDQVVIGETSLSFSLDLAHARIQRLRGNDVSRQLIYDALASIVHSAVVADDRVLGAGPSTRVPSPPQIVFEQEELETTSEYTTAS</sequence>
<feature type="region of interest" description="Disordered" evidence="1">
    <location>
        <begin position="500"/>
        <end position="521"/>
    </location>
</feature>
<accession>A0A6L2JS78</accession>
<organism evidence="2">
    <name type="scientific">Tanacetum cinerariifolium</name>
    <name type="common">Dalmatian daisy</name>
    <name type="synonym">Chrysanthemum cinerariifolium</name>
    <dbReference type="NCBI Taxonomy" id="118510"/>
    <lineage>
        <taxon>Eukaryota</taxon>
        <taxon>Viridiplantae</taxon>
        <taxon>Streptophyta</taxon>
        <taxon>Embryophyta</taxon>
        <taxon>Tracheophyta</taxon>
        <taxon>Spermatophyta</taxon>
        <taxon>Magnoliopsida</taxon>
        <taxon>eudicotyledons</taxon>
        <taxon>Gunneridae</taxon>
        <taxon>Pentapetalae</taxon>
        <taxon>asterids</taxon>
        <taxon>campanulids</taxon>
        <taxon>Asterales</taxon>
        <taxon>Asteraceae</taxon>
        <taxon>Asteroideae</taxon>
        <taxon>Anthemideae</taxon>
        <taxon>Anthemidinae</taxon>
        <taxon>Tanacetum</taxon>
    </lineage>
</organism>
<dbReference type="EMBL" id="BKCJ010001054">
    <property type="protein sequence ID" value="GEU38464.1"/>
    <property type="molecule type" value="Genomic_DNA"/>
</dbReference>
<dbReference type="Pfam" id="PF04827">
    <property type="entry name" value="Plant_tran"/>
    <property type="match status" value="1"/>
</dbReference>
<feature type="region of interest" description="Disordered" evidence="1">
    <location>
        <begin position="428"/>
        <end position="468"/>
    </location>
</feature>